<dbReference type="Proteomes" id="UP001056384">
    <property type="component" value="Chromosome 5"/>
</dbReference>
<evidence type="ECO:0000313" key="1">
    <source>
        <dbReference type="EMBL" id="USW53107.1"/>
    </source>
</evidence>
<dbReference type="GO" id="GO:0008080">
    <property type="term" value="F:N-acetyltransferase activity"/>
    <property type="evidence" value="ECO:0007669"/>
    <property type="project" value="TreeGrafter"/>
</dbReference>
<evidence type="ECO:0000313" key="2">
    <source>
        <dbReference type="Proteomes" id="UP001056384"/>
    </source>
</evidence>
<dbReference type="InterPro" id="IPR052058">
    <property type="entry name" value="Alcohol_O-acetyltransferase"/>
</dbReference>
<dbReference type="PANTHER" id="PTHR28037:SF1">
    <property type="entry name" value="ALCOHOL O-ACETYLTRANSFERASE 1-RELATED"/>
    <property type="match status" value="1"/>
</dbReference>
<protein>
    <submittedName>
        <fullName evidence="1">Alcohol acetyltransferase/N-acetyltransferase</fullName>
    </submittedName>
</protein>
<dbReference type="Pfam" id="PF07247">
    <property type="entry name" value="AATase"/>
    <property type="match status" value="1"/>
</dbReference>
<organism evidence="1 2">
    <name type="scientific">Septoria linicola</name>
    <dbReference type="NCBI Taxonomy" id="215465"/>
    <lineage>
        <taxon>Eukaryota</taxon>
        <taxon>Fungi</taxon>
        <taxon>Dikarya</taxon>
        <taxon>Ascomycota</taxon>
        <taxon>Pezizomycotina</taxon>
        <taxon>Dothideomycetes</taxon>
        <taxon>Dothideomycetidae</taxon>
        <taxon>Mycosphaerellales</taxon>
        <taxon>Mycosphaerellaceae</taxon>
        <taxon>Septoria</taxon>
    </lineage>
</organism>
<dbReference type="AlphaFoldDB" id="A0A9Q9AP47"/>
<gene>
    <name evidence="1" type="ORF">Slin15195_G064260</name>
</gene>
<dbReference type="PANTHER" id="PTHR28037">
    <property type="entry name" value="ALCOHOL O-ACETYLTRANSFERASE 1-RELATED"/>
    <property type="match status" value="1"/>
</dbReference>
<dbReference type="InterPro" id="IPR010828">
    <property type="entry name" value="Atf2/Sli1-like"/>
</dbReference>
<sequence>MSGYAFHATFLQALRDLGTTDQDDNVILETSMHWAPLPALEKAGNLSVSWSFLLSPLVNEYLPKPLARVLGLHVDKPTNVWFGAAQRPALPETGELLPTAVRVISLPKNLVAAVLSNCRQQTARLTGLLNVVVARALASALHSRGHDFASFKASTAIDLRRALSSGQGKIANYVSATDEAVVIDTTQLSVPELSDSDWLGIRGITSRLSAASQTLADQPVGLLKYLSNYREWTLKNARAPADSSFEISNLGVFDSSGDEATIWTVDQMLFSQSANGTGPPLNFSVASAKSGDLTISSTWWRGMLGVSDEEDFVNEVCKRVDDGLRCLAGQ</sequence>
<dbReference type="EMBL" id="CP099422">
    <property type="protein sequence ID" value="USW53107.1"/>
    <property type="molecule type" value="Genomic_DNA"/>
</dbReference>
<reference evidence="1" key="1">
    <citation type="submission" date="2022-06" db="EMBL/GenBank/DDBJ databases">
        <title>Complete genome sequences of two strains of the flax pathogen Septoria linicola.</title>
        <authorList>
            <person name="Lapalu N."/>
            <person name="Simon A."/>
            <person name="Demenou B."/>
            <person name="Paumier D."/>
            <person name="Guillot M.-P."/>
            <person name="Gout L."/>
            <person name="Valade R."/>
        </authorList>
    </citation>
    <scope>NUCLEOTIDE SEQUENCE</scope>
    <source>
        <strain evidence="1">SE15195</strain>
    </source>
</reference>
<proteinExistence type="predicted"/>
<keyword evidence="2" id="KW-1185">Reference proteome</keyword>
<accession>A0A9Q9AP47</accession>
<name>A0A9Q9AP47_9PEZI</name>